<evidence type="ECO:0008006" key="4">
    <source>
        <dbReference type="Google" id="ProtNLM"/>
    </source>
</evidence>
<accession>A0ABT2M7K7</accession>
<feature type="signal peptide" evidence="1">
    <location>
        <begin position="1"/>
        <end position="26"/>
    </location>
</feature>
<evidence type="ECO:0000256" key="1">
    <source>
        <dbReference type="SAM" id="SignalP"/>
    </source>
</evidence>
<protein>
    <recommendedName>
        <fullName evidence="4">Secreted protein</fullName>
    </recommendedName>
</protein>
<comment type="caution">
    <text evidence="2">The sequence shown here is derived from an EMBL/GenBank/DDBJ whole genome shotgun (WGS) entry which is preliminary data.</text>
</comment>
<keyword evidence="3" id="KW-1185">Reference proteome</keyword>
<keyword evidence="1" id="KW-0732">Signal</keyword>
<dbReference type="EMBL" id="JAODWD010000001">
    <property type="protein sequence ID" value="MCT7657150.1"/>
    <property type="molecule type" value="Genomic_DNA"/>
</dbReference>
<sequence>MIRCLTLTVSMLAAAVTALGAGPATAQPTTEPAPEPSCVYTLSEPSLVSVSGVLMVTASLAPFPCTGSINPNSMTVCVSPKGDAGNGKCGFASRSIPAQVFLTPYRPGTTYESTGRGCGGVYTLVGAICATVGPKTATL</sequence>
<dbReference type="RefSeq" id="WP_260991221.1">
    <property type="nucleotide sequence ID" value="NZ_JAODWD010000001.1"/>
</dbReference>
<name>A0ABT2M7K7_9MYCO</name>
<evidence type="ECO:0000313" key="2">
    <source>
        <dbReference type="EMBL" id="MCT7657150.1"/>
    </source>
</evidence>
<evidence type="ECO:0000313" key="3">
    <source>
        <dbReference type="Proteomes" id="UP001206639"/>
    </source>
</evidence>
<proteinExistence type="predicted"/>
<reference evidence="3" key="1">
    <citation type="submission" date="2023-07" db="EMBL/GenBank/DDBJ databases">
        <authorList>
            <person name="Deng Y."/>
            <person name="Zhang Y.-Q."/>
        </authorList>
    </citation>
    <scope>NUCLEOTIDE SEQUENCE [LARGE SCALE GENOMIC DNA]</scope>
    <source>
        <strain evidence="3">CPCC 205710</strain>
    </source>
</reference>
<organism evidence="2 3">
    <name type="scientific">Mycobacterium deserti</name>
    <dbReference type="NCBI Taxonomy" id="2978347"/>
    <lineage>
        <taxon>Bacteria</taxon>
        <taxon>Bacillati</taxon>
        <taxon>Actinomycetota</taxon>
        <taxon>Actinomycetes</taxon>
        <taxon>Mycobacteriales</taxon>
        <taxon>Mycobacteriaceae</taxon>
        <taxon>Mycobacterium</taxon>
    </lineage>
</organism>
<dbReference type="Proteomes" id="UP001206639">
    <property type="component" value="Unassembled WGS sequence"/>
</dbReference>
<feature type="chain" id="PRO_5046900763" description="Secreted protein" evidence="1">
    <location>
        <begin position="27"/>
        <end position="139"/>
    </location>
</feature>
<gene>
    <name evidence="2" type="ORF">N4S67_01790</name>
</gene>